<dbReference type="GO" id="GO:0004373">
    <property type="term" value="F:alpha-1,4-glucan glucosyltransferase (UDP-glucose donor) activity"/>
    <property type="evidence" value="ECO:0007669"/>
    <property type="project" value="InterPro"/>
</dbReference>
<dbReference type="PANTHER" id="PTHR45825">
    <property type="entry name" value="GRANULE-BOUND STARCH SYNTHASE 1, CHLOROPLASTIC/AMYLOPLASTIC"/>
    <property type="match status" value="1"/>
</dbReference>
<evidence type="ECO:0000259" key="10">
    <source>
        <dbReference type="Pfam" id="PF08323"/>
    </source>
</evidence>
<evidence type="ECO:0000256" key="6">
    <source>
        <dbReference type="ARBA" id="ARBA00023056"/>
    </source>
</evidence>
<comment type="catalytic activity">
    <reaction evidence="1 7">
        <text>[(1-&gt;4)-alpha-D-glucosyl](n) + ADP-alpha-D-glucose = [(1-&gt;4)-alpha-D-glucosyl](n+1) + ADP + H(+)</text>
        <dbReference type="Rhea" id="RHEA:18189"/>
        <dbReference type="Rhea" id="RHEA-COMP:9584"/>
        <dbReference type="Rhea" id="RHEA-COMP:9587"/>
        <dbReference type="ChEBI" id="CHEBI:15378"/>
        <dbReference type="ChEBI" id="CHEBI:15444"/>
        <dbReference type="ChEBI" id="CHEBI:57498"/>
        <dbReference type="ChEBI" id="CHEBI:456216"/>
        <dbReference type="EC" id="2.4.1.21"/>
    </reaction>
</comment>
<evidence type="ECO:0000256" key="8">
    <source>
        <dbReference type="SAM" id="MobiDB-lite"/>
    </source>
</evidence>
<accession>A0A844FSN6</accession>
<dbReference type="RefSeq" id="WP_154514541.1">
    <property type="nucleotide sequence ID" value="NZ_VUNM01000004.1"/>
</dbReference>
<dbReference type="NCBIfam" id="TIGR02095">
    <property type="entry name" value="glgA"/>
    <property type="match status" value="1"/>
</dbReference>
<dbReference type="EC" id="2.4.1.21" evidence="7"/>
<name>A0A844FSN6_9FIRM</name>
<dbReference type="PANTHER" id="PTHR45825:SF11">
    <property type="entry name" value="ALPHA AMYLASE DOMAIN-CONTAINING PROTEIN"/>
    <property type="match status" value="1"/>
</dbReference>
<dbReference type="InterPro" id="IPR011835">
    <property type="entry name" value="GS/SS"/>
</dbReference>
<feature type="binding site" evidence="7">
    <location>
        <position position="250"/>
    </location>
    <ligand>
        <name>ADP-alpha-D-glucose</name>
        <dbReference type="ChEBI" id="CHEBI:57498"/>
    </ligand>
</feature>
<dbReference type="Pfam" id="PF00534">
    <property type="entry name" value="Glycos_transf_1"/>
    <property type="match status" value="1"/>
</dbReference>
<keyword evidence="5 7" id="KW-0808">Transferase</keyword>
<proteinExistence type="inferred from homology"/>
<dbReference type="Gene3D" id="3.40.50.2000">
    <property type="entry name" value="Glycogen Phosphorylase B"/>
    <property type="match status" value="2"/>
</dbReference>
<dbReference type="CDD" id="cd03791">
    <property type="entry name" value="GT5_Glycogen_synthase_DULL1-like"/>
    <property type="match status" value="1"/>
</dbReference>
<evidence type="ECO:0000256" key="3">
    <source>
        <dbReference type="ARBA" id="ARBA00010281"/>
    </source>
</evidence>
<sequence length="716" mass="80160">MPAKSTRKKKTHTVKKAVKTVKRNTKATAVSPDPVATDIKAVKPVTEVKPAAKKVETKVEAKPAAKKAETKVEAKPAEKKVETKAEAKPAAKKAETKVEAKPAEKKAEAKAEAKPAAKKAETKVEAKPTEKKSETKVEAKPAAKKVETKAEAKPAAKKAETKVEAKPAEKKVEAKAEAKPAAKKVETKAEAKPAEKKADVKAEAKPAAKKAEAKVEAKPVEEKKEEPVKELPQPRRSVAFIGSECYPFVKTGGLGDVMYALPKELAKQNCDVKVILPRYACIPEKYQEKMVYRGSFDMNLCSDGRSFYVGIMEYVWDGVVYDFIDNQEFFTNGNPYTNLIDDIPKFCYFSKAALAALNYMDWEPDVIHCHDWQAALVPVYLDTMFKDTPIGGAKTVLTIHNLRFQGIYDKRMISYWTGLPDYVFNKDALTVKWLDANMLKGGLTYADAITTVSGTYAWEIQTPEYGEDLDAHLRYHSGKLRGIVNGIDYDIWNPATDPRLANNYDLGNVLTEKRKNKKALQEELGLEVDDGKFVIGLVSRLTNQKGLDLVNEILPQLIDGNTQVVILGTGDAQYEDSFRYYENAYKGQVCSNIMYDETRAHHIYAGADALLVPSRFEPCGLTQLIAMHYGDIPIVRETGGLKDTVEPYNEYTNWGNGFTFDRYESGLLLDAVNRAKTLYFTNRWCWDEMVQRNMDKDVSWESSARQYRDLYVDLTR</sequence>
<dbReference type="UniPathway" id="UPA00164"/>
<dbReference type="SUPFAM" id="SSF53756">
    <property type="entry name" value="UDP-Glycosyltransferase/glycogen phosphorylase"/>
    <property type="match status" value="1"/>
</dbReference>
<feature type="region of interest" description="Disordered" evidence="8">
    <location>
        <begin position="54"/>
        <end position="229"/>
    </location>
</feature>
<dbReference type="Proteomes" id="UP000442619">
    <property type="component" value="Unassembled WGS sequence"/>
</dbReference>
<comment type="function">
    <text evidence="2 7">Synthesizes alpha-1,4-glucan chains using ADP-glucose.</text>
</comment>
<comment type="caution">
    <text evidence="11">The sequence shown here is derived from an EMBL/GenBank/DDBJ whole genome shotgun (WGS) entry which is preliminary data.</text>
</comment>
<evidence type="ECO:0000256" key="1">
    <source>
        <dbReference type="ARBA" id="ARBA00001478"/>
    </source>
</evidence>
<comment type="pathway">
    <text evidence="7">Glycan biosynthesis; glycogen biosynthesis.</text>
</comment>
<dbReference type="InterPro" id="IPR013534">
    <property type="entry name" value="Starch_synth_cat_dom"/>
</dbReference>
<gene>
    <name evidence="7" type="primary">glgA</name>
    <name evidence="11" type="ORF">FYJ79_03260</name>
</gene>
<evidence type="ECO:0000256" key="5">
    <source>
        <dbReference type="ARBA" id="ARBA00022679"/>
    </source>
</evidence>
<dbReference type="GO" id="GO:0009011">
    <property type="term" value="F:alpha-1,4-glucan glucosyltransferase (ADP-glucose donor) activity"/>
    <property type="evidence" value="ECO:0007669"/>
    <property type="project" value="UniProtKB-UniRule"/>
</dbReference>
<dbReference type="HAMAP" id="MF_00484">
    <property type="entry name" value="Glycogen_synth"/>
    <property type="match status" value="1"/>
</dbReference>
<evidence type="ECO:0000313" key="12">
    <source>
        <dbReference type="Proteomes" id="UP000442619"/>
    </source>
</evidence>
<evidence type="ECO:0000256" key="4">
    <source>
        <dbReference type="ARBA" id="ARBA00022676"/>
    </source>
</evidence>
<evidence type="ECO:0000256" key="2">
    <source>
        <dbReference type="ARBA" id="ARBA00002764"/>
    </source>
</evidence>
<dbReference type="Pfam" id="PF08323">
    <property type="entry name" value="Glyco_transf_5"/>
    <property type="match status" value="1"/>
</dbReference>
<reference evidence="11 12" key="1">
    <citation type="submission" date="2019-08" db="EMBL/GenBank/DDBJ databases">
        <title>In-depth cultivation of the pig gut microbiome towards novel bacterial diversity and tailored functional studies.</title>
        <authorList>
            <person name="Wylensek D."/>
            <person name="Hitch T.C.A."/>
            <person name="Clavel T."/>
        </authorList>
    </citation>
    <scope>NUCLEOTIDE SEQUENCE [LARGE SCALE GENOMIC DNA]</scope>
    <source>
        <strain evidence="11 12">CA-Schmier-601-WT-3</strain>
    </source>
</reference>
<keyword evidence="6 7" id="KW-0320">Glycogen biosynthesis</keyword>
<dbReference type="EMBL" id="VUNM01000004">
    <property type="protein sequence ID" value="MST88606.1"/>
    <property type="molecule type" value="Genomic_DNA"/>
</dbReference>
<comment type="similarity">
    <text evidence="3 7">Belongs to the glycosyltransferase 1 family. Bacterial/plant glycogen synthase subfamily.</text>
</comment>
<evidence type="ECO:0000313" key="11">
    <source>
        <dbReference type="EMBL" id="MST88606.1"/>
    </source>
</evidence>
<dbReference type="GO" id="GO:0005978">
    <property type="term" value="P:glycogen biosynthetic process"/>
    <property type="evidence" value="ECO:0007669"/>
    <property type="project" value="UniProtKB-UniRule"/>
</dbReference>
<keyword evidence="4 7" id="KW-0328">Glycosyltransferase</keyword>
<dbReference type="InterPro" id="IPR001296">
    <property type="entry name" value="Glyco_trans_1"/>
</dbReference>
<feature type="domain" description="Glycosyl transferase family 1" evidence="9">
    <location>
        <begin position="528"/>
        <end position="675"/>
    </location>
</feature>
<evidence type="ECO:0000256" key="7">
    <source>
        <dbReference type="HAMAP-Rule" id="MF_00484"/>
    </source>
</evidence>
<feature type="domain" description="Starch synthase catalytic" evidence="10">
    <location>
        <begin position="238"/>
        <end position="474"/>
    </location>
</feature>
<organism evidence="11 12">
    <name type="scientific">Sharpea porci</name>
    <dbReference type="NCBI Taxonomy" id="2652286"/>
    <lineage>
        <taxon>Bacteria</taxon>
        <taxon>Bacillati</taxon>
        <taxon>Bacillota</taxon>
        <taxon>Erysipelotrichia</taxon>
        <taxon>Erysipelotrichales</taxon>
        <taxon>Coprobacillaceae</taxon>
        <taxon>Sharpea</taxon>
    </lineage>
</organism>
<keyword evidence="12" id="KW-1185">Reference proteome</keyword>
<evidence type="ECO:0000259" key="9">
    <source>
        <dbReference type="Pfam" id="PF00534"/>
    </source>
</evidence>
<protein>
    <recommendedName>
        <fullName evidence="7">Glycogen synthase</fullName>
        <ecNumber evidence="7">2.4.1.21</ecNumber>
    </recommendedName>
    <alternativeName>
        <fullName evidence="7">Starch [bacterial glycogen] synthase</fullName>
    </alternativeName>
</protein>
<dbReference type="AlphaFoldDB" id="A0A844FSN6"/>